<keyword evidence="3" id="KW-1185">Reference proteome</keyword>
<reference evidence="2 3" key="1">
    <citation type="submission" date="2024-07" db="EMBL/GenBank/DDBJ databases">
        <title>Section-level genome sequencing and comparative genomics of Aspergillus sections Usti and Cavernicolus.</title>
        <authorList>
            <consortium name="Lawrence Berkeley National Laboratory"/>
            <person name="Nybo J.L."/>
            <person name="Vesth T.C."/>
            <person name="Theobald S."/>
            <person name="Frisvad J.C."/>
            <person name="Larsen T.O."/>
            <person name="Kjaerboelling I."/>
            <person name="Rothschild-Mancinelli K."/>
            <person name="Lyhne E.K."/>
            <person name="Kogle M.E."/>
            <person name="Barry K."/>
            <person name="Clum A."/>
            <person name="Na H."/>
            <person name="Ledsgaard L."/>
            <person name="Lin J."/>
            <person name="Lipzen A."/>
            <person name="Kuo A."/>
            <person name="Riley R."/>
            <person name="Mondo S."/>
            <person name="Labutti K."/>
            <person name="Haridas S."/>
            <person name="Pangalinan J."/>
            <person name="Salamov A.A."/>
            <person name="Simmons B.A."/>
            <person name="Magnuson J.K."/>
            <person name="Chen J."/>
            <person name="Drula E."/>
            <person name="Henrissat B."/>
            <person name="Wiebenga A."/>
            <person name="Lubbers R.J."/>
            <person name="Gomes A.C."/>
            <person name="Macurrencykelacurrency M.R."/>
            <person name="Stajich J."/>
            <person name="Grigoriev I.V."/>
            <person name="Mortensen U.H."/>
            <person name="De Vries R.P."/>
            <person name="Baker S.E."/>
            <person name="Andersen M.R."/>
        </authorList>
    </citation>
    <scope>NUCLEOTIDE SEQUENCE [LARGE SCALE GENOMIC DNA]</scope>
    <source>
        <strain evidence="2 3">CBS 449.75</strain>
    </source>
</reference>
<dbReference type="InterPro" id="IPR013087">
    <property type="entry name" value="Znf_C2H2_type"/>
</dbReference>
<evidence type="ECO:0000259" key="1">
    <source>
        <dbReference type="PROSITE" id="PS00028"/>
    </source>
</evidence>
<dbReference type="PROSITE" id="PS00028">
    <property type="entry name" value="ZINC_FINGER_C2H2_1"/>
    <property type="match status" value="1"/>
</dbReference>
<dbReference type="Pfam" id="PF12013">
    <property type="entry name" value="OrsD"/>
    <property type="match status" value="1"/>
</dbReference>
<dbReference type="InterPro" id="IPR022698">
    <property type="entry name" value="OrsD"/>
</dbReference>
<comment type="caution">
    <text evidence="2">The sequence shown here is derived from an EMBL/GenBank/DDBJ whole genome shotgun (WGS) entry which is preliminary data.</text>
</comment>
<accession>A0ABR4M1W6</accession>
<evidence type="ECO:0000313" key="3">
    <source>
        <dbReference type="Proteomes" id="UP001610432"/>
    </source>
</evidence>
<name>A0ABR4M1W6_9EURO</name>
<dbReference type="Proteomes" id="UP001610432">
    <property type="component" value="Unassembled WGS sequence"/>
</dbReference>
<evidence type="ECO:0000313" key="2">
    <source>
        <dbReference type="EMBL" id="KAL2869547.1"/>
    </source>
</evidence>
<gene>
    <name evidence="2" type="ORF">BJX67DRAFT_347564</name>
</gene>
<dbReference type="RefSeq" id="XP_070888526.1">
    <property type="nucleotide sequence ID" value="XM_071028551.1"/>
</dbReference>
<dbReference type="InterPro" id="IPR052400">
    <property type="entry name" value="Zn2-C6_fungal_TF"/>
</dbReference>
<proteinExistence type="predicted"/>
<protein>
    <recommendedName>
        <fullName evidence="1">C2H2-type domain-containing protein</fullName>
    </recommendedName>
</protein>
<dbReference type="EMBL" id="JBFXLQ010000009">
    <property type="protein sequence ID" value="KAL2869547.1"/>
    <property type="molecule type" value="Genomic_DNA"/>
</dbReference>
<dbReference type="PANTHER" id="PTHR47657:SF3">
    <property type="entry name" value="ORSELLINIC ACID_F9775 BIOSYNTHESIS CLUSTER PROTEIN D-RELATED"/>
    <property type="match status" value="1"/>
</dbReference>
<sequence length="494" mass="55111">MDRPPHRHSHTATRLGPRGLLQYNEAYGVLICRDCRYAIQKNALQSHLLRHKIYRDERHNLLLTIADLEILEPDDVPLPSPTSQPIDGLPVFSGYRCVVSGCGHLCASSKRMKRHQGEVHDSRDVRNLASVSRPVQLQTFFRGTKLRYFEVTPLNADAGVTAIDDDREENADVTEPLYETAIASQQLPSPSCSRTVRAPPRSPDLETLTYFHHFITATSLNLPPPSSSTGYWQTDVVGLALQRKWLMSGLLAISTLHLAFLEQDVSTRQIHRGRSTQFAAQFIEKWAEIPSPSSRAACTTQEEITAGERIVCVLRCGQWTLPGGSPPLSFTLESLRSLLSAIKAFAFDSAAQSDGEPRNPSSNKLQSLHTLPSRMAETFGKPENVEDVLATLEAISGLIECCEVSFSSDCIEKTWSSMEMWLSKVPEYFRQLVERNSPPALVVIAHWAALLVKRAGNCGCWFLEGVTEKVVLLIKDEVSQKFYGRDIECLLPEI</sequence>
<dbReference type="GeneID" id="98143623"/>
<organism evidence="2 3">
    <name type="scientific">Aspergillus lucknowensis</name>
    <dbReference type="NCBI Taxonomy" id="176173"/>
    <lineage>
        <taxon>Eukaryota</taxon>
        <taxon>Fungi</taxon>
        <taxon>Dikarya</taxon>
        <taxon>Ascomycota</taxon>
        <taxon>Pezizomycotina</taxon>
        <taxon>Eurotiomycetes</taxon>
        <taxon>Eurotiomycetidae</taxon>
        <taxon>Eurotiales</taxon>
        <taxon>Aspergillaceae</taxon>
        <taxon>Aspergillus</taxon>
        <taxon>Aspergillus subgen. Nidulantes</taxon>
    </lineage>
</organism>
<dbReference type="PANTHER" id="PTHR47657">
    <property type="entry name" value="STEROL REGULATORY ELEMENT-BINDING PROTEIN ECM22"/>
    <property type="match status" value="1"/>
</dbReference>
<dbReference type="SMART" id="SM00355">
    <property type="entry name" value="ZnF_C2H2"/>
    <property type="match status" value="2"/>
</dbReference>
<feature type="domain" description="C2H2-type" evidence="1">
    <location>
        <begin position="97"/>
        <end position="120"/>
    </location>
</feature>